<protein>
    <submittedName>
        <fullName evidence="1">Uncharacterized protein</fullName>
    </submittedName>
</protein>
<sequence length="68" mass="7144">MHDDSIKSYSAECSTLLSSYAAAIASISTSAPPASIPVSMVECAGPSSLTNYQRELAPTRNDRSKCTC</sequence>
<evidence type="ECO:0000313" key="1">
    <source>
        <dbReference type="EMBL" id="KIK98651.1"/>
    </source>
</evidence>
<dbReference type="EMBL" id="KN824885">
    <property type="protein sequence ID" value="KIK98651.1"/>
    <property type="molecule type" value="Genomic_DNA"/>
</dbReference>
<dbReference type="InParanoid" id="A0A0D0E3A0"/>
<name>A0A0D0E3A0_9AGAM</name>
<keyword evidence="2" id="KW-1185">Reference proteome</keyword>
<reference evidence="1 2" key="1">
    <citation type="submission" date="2014-04" db="EMBL/GenBank/DDBJ databases">
        <authorList>
            <consortium name="DOE Joint Genome Institute"/>
            <person name="Kuo A."/>
            <person name="Kohler A."/>
            <person name="Jargeat P."/>
            <person name="Nagy L.G."/>
            <person name="Floudas D."/>
            <person name="Copeland A."/>
            <person name="Barry K.W."/>
            <person name="Cichocki N."/>
            <person name="Veneault-Fourrey C."/>
            <person name="LaButti K."/>
            <person name="Lindquist E.A."/>
            <person name="Lipzen A."/>
            <person name="Lundell T."/>
            <person name="Morin E."/>
            <person name="Murat C."/>
            <person name="Sun H."/>
            <person name="Tunlid A."/>
            <person name="Henrissat B."/>
            <person name="Grigoriev I.V."/>
            <person name="Hibbett D.S."/>
            <person name="Martin F."/>
            <person name="Nordberg H.P."/>
            <person name="Cantor M.N."/>
            <person name="Hua S.X."/>
        </authorList>
    </citation>
    <scope>NUCLEOTIDE SEQUENCE [LARGE SCALE GENOMIC DNA]</scope>
    <source>
        <strain evidence="1 2">Ve08.2h10</strain>
    </source>
</reference>
<gene>
    <name evidence="1" type="ORF">PAXRUDRAFT_823623</name>
</gene>
<organism evidence="1 2">
    <name type="scientific">Paxillus rubicundulus Ve08.2h10</name>
    <dbReference type="NCBI Taxonomy" id="930991"/>
    <lineage>
        <taxon>Eukaryota</taxon>
        <taxon>Fungi</taxon>
        <taxon>Dikarya</taxon>
        <taxon>Basidiomycota</taxon>
        <taxon>Agaricomycotina</taxon>
        <taxon>Agaricomycetes</taxon>
        <taxon>Agaricomycetidae</taxon>
        <taxon>Boletales</taxon>
        <taxon>Paxilineae</taxon>
        <taxon>Paxillaceae</taxon>
        <taxon>Paxillus</taxon>
    </lineage>
</organism>
<evidence type="ECO:0000313" key="2">
    <source>
        <dbReference type="Proteomes" id="UP000054538"/>
    </source>
</evidence>
<dbReference type="AlphaFoldDB" id="A0A0D0E3A0"/>
<dbReference type="HOGENOM" id="CLU_2923287_0_0_1"/>
<dbReference type="Proteomes" id="UP000054538">
    <property type="component" value="Unassembled WGS sequence"/>
</dbReference>
<proteinExistence type="predicted"/>
<accession>A0A0D0E3A0</accession>
<reference evidence="2" key="2">
    <citation type="submission" date="2015-01" db="EMBL/GenBank/DDBJ databases">
        <title>Evolutionary Origins and Diversification of the Mycorrhizal Mutualists.</title>
        <authorList>
            <consortium name="DOE Joint Genome Institute"/>
            <consortium name="Mycorrhizal Genomics Consortium"/>
            <person name="Kohler A."/>
            <person name="Kuo A."/>
            <person name="Nagy L.G."/>
            <person name="Floudas D."/>
            <person name="Copeland A."/>
            <person name="Barry K.W."/>
            <person name="Cichocki N."/>
            <person name="Veneault-Fourrey C."/>
            <person name="LaButti K."/>
            <person name="Lindquist E.A."/>
            <person name="Lipzen A."/>
            <person name="Lundell T."/>
            <person name="Morin E."/>
            <person name="Murat C."/>
            <person name="Riley R."/>
            <person name="Ohm R."/>
            <person name="Sun H."/>
            <person name="Tunlid A."/>
            <person name="Henrissat B."/>
            <person name="Grigoriev I.V."/>
            <person name="Hibbett D.S."/>
            <person name="Martin F."/>
        </authorList>
    </citation>
    <scope>NUCLEOTIDE SEQUENCE [LARGE SCALE GENOMIC DNA]</scope>
    <source>
        <strain evidence="2">Ve08.2h10</strain>
    </source>
</reference>